<reference evidence="3 4" key="1">
    <citation type="submission" date="2024-10" db="EMBL/GenBank/DDBJ databases">
        <title>The Natural Products Discovery Center: Release of the First 8490 Sequenced Strains for Exploring Actinobacteria Biosynthetic Diversity.</title>
        <authorList>
            <person name="Kalkreuter E."/>
            <person name="Kautsar S.A."/>
            <person name="Yang D."/>
            <person name="Bader C.D."/>
            <person name="Teijaro C.N."/>
            <person name="Fluegel L."/>
            <person name="Davis C.M."/>
            <person name="Simpson J.R."/>
            <person name="Lauterbach L."/>
            <person name="Steele A.D."/>
            <person name="Gui C."/>
            <person name="Meng S."/>
            <person name="Li G."/>
            <person name="Viehrig K."/>
            <person name="Ye F."/>
            <person name="Su P."/>
            <person name="Kiefer A.F."/>
            <person name="Nichols A."/>
            <person name="Cepeda A.J."/>
            <person name="Yan W."/>
            <person name="Fan B."/>
            <person name="Jiang Y."/>
            <person name="Adhikari A."/>
            <person name="Zheng C.-J."/>
            <person name="Schuster L."/>
            <person name="Cowan T.M."/>
            <person name="Smanski M.J."/>
            <person name="Chevrette M.G."/>
            <person name="De Carvalho L.P.S."/>
            <person name="Shen B."/>
        </authorList>
    </citation>
    <scope>NUCLEOTIDE SEQUENCE [LARGE SCALE GENOMIC DNA]</scope>
    <source>
        <strain evidence="3 4">NPDC019275</strain>
    </source>
</reference>
<accession>A0ABW7X577</accession>
<keyword evidence="2" id="KW-0812">Transmembrane</keyword>
<dbReference type="RefSeq" id="WP_357408144.1">
    <property type="nucleotide sequence ID" value="NZ_JBEYCD010000011.1"/>
</dbReference>
<evidence type="ECO:0000256" key="1">
    <source>
        <dbReference type="SAM" id="MobiDB-lite"/>
    </source>
</evidence>
<evidence type="ECO:0000256" key="2">
    <source>
        <dbReference type="SAM" id="Phobius"/>
    </source>
</evidence>
<feature type="region of interest" description="Disordered" evidence="1">
    <location>
        <begin position="202"/>
        <end position="222"/>
    </location>
</feature>
<feature type="transmembrane region" description="Helical" evidence="2">
    <location>
        <begin position="129"/>
        <end position="148"/>
    </location>
</feature>
<evidence type="ECO:0000313" key="4">
    <source>
        <dbReference type="Proteomes" id="UP001611415"/>
    </source>
</evidence>
<gene>
    <name evidence="3" type="ORF">ACH49W_22585</name>
</gene>
<dbReference type="EMBL" id="JBIRYO010000015">
    <property type="protein sequence ID" value="MFI2476175.1"/>
    <property type="molecule type" value="Genomic_DNA"/>
</dbReference>
<name>A0ABW7X577_9NOCA</name>
<keyword evidence="4" id="KW-1185">Reference proteome</keyword>
<proteinExistence type="predicted"/>
<keyword evidence="2" id="KW-1133">Transmembrane helix</keyword>
<feature type="transmembrane region" description="Helical" evidence="2">
    <location>
        <begin position="27"/>
        <end position="49"/>
    </location>
</feature>
<organism evidence="3 4">
    <name type="scientific">Nocardia xishanensis</name>
    <dbReference type="NCBI Taxonomy" id="238964"/>
    <lineage>
        <taxon>Bacteria</taxon>
        <taxon>Bacillati</taxon>
        <taxon>Actinomycetota</taxon>
        <taxon>Actinomycetes</taxon>
        <taxon>Mycobacteriales</taxon>
        <taxon>Nocardiaceae</taxon>
        <taxon>Nocardia</taxon>
    </lineage>
</organism>
<feature type="transmembrane region" description="Helical" evidence="2">
    <location>
        <begin position="55"/>
        <end position="76"/>
    </location>
</feature>
<dbReference type="Proteomes" id="UP001611415">
    <property type="component" value="Unassembled WGS sequence"/>
</dbReference>
<evidence type="ECO:0000313" key="3">
    <source>
        <dbReference type="EMBL" id="MFI2476175.1"/>
    </source>
</evidence>
<comment type="caution">
    <text evidence="3">The sequence shown here is derived from an EMBL/GenBank/DDBJ whole genome shotgun (WGS) entry which is preliminary data.</text>
</comment>
<sequence length="282" mass="30594">MSTPVVPGTAGSPPGYLWRWVWPESRAFAWLLASSAALVGAATFSVVGMLAGNDFVVRAGGLLLLLAATTGVIYLVTGIEDRPSVLQGDDASTFVLRYLPTRVAPVLAALTALAVAALSIGVLERALEPMFLGLALLVAVLVLACLGIRYRRTARLRLSPHTIRVTTRNFDWEFPWDAVDFEPGFDAKGTETIAIRCPRAMVTTRPTPGKTPTHLRPPKDSPDGPWKLAPIMWGVSPNSLFSTLDHLRTDPDLRAELTNAQLTAMLTPPPWQTRRPLDIDPL</sequence>
<protein>
    <submittedName>
        <fullName evidence="3">Uncharacterized protein</fullName>
    </submittedName>
</protein>
<feature type="transmembrane region" description="Helical" evidence="2">
    <location>
        <begin position="103"/>
        <end position="123"/>
    </location>
</feature>
<keyword evidence="2" id="KW-0472">Membrane</keyword>